<organism evidence="2 3">
    <name type="scientific">Pieris macdunnoughi</name>
    <dbReference type="NCBI Taxonomy" id="345717"/>
    <lineage>
        <taxon>Eukaryota</taxon>
        <taxon>Metazoa</taxon>
        <taxon>Ecdysozoa</taxon>
        <taxon>Arthropoda</taxon>
        <taxon>Hexapoda</taxon>
        <taxon>Insecta</taxon>
        <taxon>Pterygota</taxon>
        <taxon>Neoptera</taxon>
        <taxon>Endopterygota</taxon>
        <taxon>Lepidoptera</taxon>
        <taxon>Glossata</taxon>
        <taxon>Ditrysia</taxon>
        <taxon>Papilionoidea</taxon>
        <taxon>Pieridae</taxon>
        <taxon>Pierinae</taxon>
        <taxon>Pieris</taxon>
    </lineage>
</organism>
<gene>
    <name evidence="2" type="ORF">PMACD_LOCUS2694</name>
</gene>
<accession>A0A821NL37</accession>
<evidence type="ECO:0000313" key="2">
    <source>
        <dbReference type="EMBL" id="CAF4787388.1"/>
    </source>
</evidence>
<evidence type="ECO:0000256" key="1">
    <source>
        <dbReference type="SAM" id="MobiDB-lite"/>
    </source>
</evidence>
<feature type="region of interest" description="Disordered" evidence="1">
    <location>
        <begin position="1"/>
        <end position="31"/>
    </location>
</feature>
<dbReference type="AlphaFoldDB" id="A0A821NL37"/>
<proteinExistence type="predicted"/>
<reference evidence="2" key="1">
    <citation type="submission" date="2021-02" db="EMBL/GenBank/DDBJ databases">
        <authorList>
            <person name="Steward A R."/>
        </authorList>
    </citation>
    <scope>NUCLEOTIDE SEQUENCE</scope>
</reference>
<feature type="compositionally biased region" description="Basic and acidic residues" evidence="1">
    <location>
        <begin position="16"/>
        <end position="31"/>
    </location>
</feature>
<keyword evidence="3" id="KW-1185">Reference proteome</keyword>
<dbReference type="EMBL" id="CAJOBZ010000004">
    <property type="protein sequence ID" value="CAF4787388.1"/>
    <property type="molecule type" value="Genomic_DNA"/>
</dbReference>
<comment type="caution">
    <text evidence="2">The sequence shown here is derived from an EMBL/GenBank/DDBJ whole genome shotgun (WGS) entry which is preliminary data.</text>
</comment>
<dbReference type="Proteomes" id="UP000663880">
    <property type="component" value="Unassembled WGS sequence"/>
</dbReference>
<name>A0A821NL37_9NEOP</name>
<sequence>MGRGKEPELPTSNPVEAKKYRDEASGHNKNRNYERALASLAKQHVIHTTRPTILLNSEAIRVWENTFSRHDNHSSGVEIDDTSHIFT</sequence>
<dbReference type="OrthoDB" id="6924774at2759"/>
<protein>
    <submittedName>
        <fullName evidence="2">Uncharacterized protein</fullName>
    </submittedName>
</protein>
<evidence type="ECO:0000313" key="3">
    <source>
        <dbReference type="Proteomes" id="UP000663880"/>
    </source>
</evidence>